<name>A0A6L9U7M4_9HYPH</name>
<protein>
    <submittedName>
        <fullName evidence="1">Uncharacterized protein</fullName>
    </submittedName>
</protein>
<dbReference type="Gene3D" id="1.25.40.10">
    <property type="entry name" value="Tetratricopeptide repeat domain"/>
    <property type="match status" value="1"/>
</dbReference>
<dbReference type="InterPro" id="IPR016032">
    <property type="entry name" value="Sig_transdc_resp-reg_C-effctor"/>
</dbReference>
<gene>
    <name evidence="1" type="ORF">GR212_17385</name>
</gene>
<sequence length="641" mass="71496">MEFSLRTFGEIALLDGDERQIGFPKKALLILAYLLASDSKSTSRTSMARFLWGDGDIANSLTNLRKLISRIKSRQSGLKMEFLIFDDTDIHLVHGSIVSEATPFRTGAPENSAENIAILSRSLNLKFLEGANCQTRAFLDWREGERKRHLAMLKETLDAVAKPGATEGDAAIIKEAALLLFEAEPQDETTHRILLKAFDVEGGLEQLKHMFSRRRDIAPSWLAALMAAPRPQLSAASALSSTGATLQHDIATQPILRIPRLALLPPGNDSADIAATMVASSLVEDITLGFCALHSVRVIAPYSAVQISRQSENQLALFERYDINYVLETRLSGHDRDLSLFAQLISLPSNEVVWAERFNFGKLDLARNKHDMSRQIVLAVAAEVERHEMTRAYFEQNPAAYHQYLVGQQYLHRLTLPNMRRARKELKAALRQSADFAPALSSVARTYSKEWLLTARGDDGLLKAAEDFATRAISIRNDLSDGYRELGVVKLFRGAIDESVEALEVAESFSPHHADVIADHADTLVHFSRPGLALEKIQHAMELNPINPDSYLWTAAGANYALSQFQTALDYIGQMADPSLADRLAAASWAMLGHQDEARMLVRRVRETNPDFDVDRWLSLVPSKEQWHKDLYREGLKKAGF</sequence>
<dbReference type="AlphaFoldDB" id="A0A6L9U7M4"/>
<dbReference type="EMBL" id="WUEY01000007">
    <property type="protein sequence ID" value="NEI71354.1"/>
    <property type="molecule type" value="Genomic_DNA"/>
</dbReference>
<dbReference type="SUPFAM" id="SSF46894">
    <property type="entry name" value="C-terminal effector domain of the bipartite response regulators"/>
    <property type="match status" value="1"/>
</dbReference>
<organism evidence="1 2">
    <name type="scientific">Rhizobium lusitanum</name>
    <dbReference type="NCBI Taxonomy" id="293958"/>
    <lineage>
        <taxon>Bacteria</taxon>
        <taxon>Pseudomonadati</taxon>
        <taxon>Pseudomonadota</taxon>
        <taxon>Alphaproteobacteria</taxon>
        <taxon>Hyphomicrobiales</taxon>
        <taxon>Rhizobiaceae</taxon>
        <taxon>Rhizobium/Agrobacterium group</taxon>
        <taxon>Rhizobium</taxon>
    </lineage>
</organism>
<proteinExistence type="predicted"/>
<dbReference type="Gene3D" id="1.10.10.10">
    <property type="entry name" value="Winged helix-like DNA-binding domain superfamily/Winged helix DNA-binding domain"/>
    <property type="match status" value="1"/>
</dbReference>
<dbReference type="GO" id="GO:0003677">
    <property type="term" value="F:DNA binding"/>
    <property type="evidence" value="ECO:0007669"/>
    <property type="project" value="InterPro"/>
</dbReference>
<dbReference type="Proteomes" id="UP000483035">
    <property type="component" value="Unassembled WGS sequence"/>
</dbReference>
<dbReference type="RefSeq" id="WP_163987828.1">
    <property type="nucleotide sequence ID" value="NZ_WUEY01000007.1"/>
</dbReference>
<reference evidence="1 2" key="1">
    <citation type="submission" date="2019-12" db="EMBL/GenBank/DDBJ databases">
        <title>Rhizobium genotypes associated with high levels of biological nitrogen fixation by grain legumes in a temperate-maritime cropping system.</title>
        <authorList>
            <person name="Maluk M."/>
            <person name="Francesc Ferrando Molina F."/>
            <person name="Lopez Del Egido L."/>
            <person name="Lafos M."/>
            <person name="Langarica-Fuentes A."/>
            <person name="Gebre Yohannes G."/>
            <person name="Young M.W."/>
            <person name="Martin P."/>
            <person name="Gantlett R."/>
            <person name="Kenicer G."/>
            <person name="Hawes C."/>
            <person name="Begg G.S."/>
            <person name="Quilliam R.S."/>
            <person name="Squire G.R."/>
            <person name="Poole P.S."/>
            <person name="Young P.W."/>
            <person name="Iannetta P.M."/>
            <person name="James E.K."/>
        </authorList>
    </citation>
    <scope>NUCLEOTIDE SEQUENCE [LARGE SCALE GENOMIC DNA]</scope>
    <source>
        <strain evidence="1 2">JHI1118</strain>
    </source>
</reference>
<dbReference type="GO" id="GO:0006355">
    <property type="term" value="P:regulation of DNA-templated transcription"/>
    <property type="evidence" value="ECO:0007669"/>
    <property type="project" value="InterPro"/>
</dbReference>
<dbReference type="InterPro" id="IPR036388">
    <property type="entry name" value="WH-like_DNA-bd_sf"/>
</dbReference>
<accession>A0A6L9U7M4</accession>
<comment type="caution">
    <text evidence="1">The sequence shown here is derived from an EMBL/GenBank/DDBJ whole genome shotgun (WGS) entry which is preliminary data.</text>
</comment>
<evidence type="ECO:0000313" key="1">
    <source>
        <dbReference type="EMBL" id="NEI71354.1"/>
    </source>
</evidence>
<evidence type="ECO:0000313" key="2">
    <source>
        <dbReference type="Proteomes" id="UP000483035"/>
    </source>
</evidence>
<dbReference type="SUPFAM" id="SSF48452">
    <property type="entry name" value="TPR-like"/>
    <property type="match status" value="1"/>
</dbReference>
<dbReference type="InterPro" id="IPR011990">
    <property type="entry name" value="TPR-like_helical_dom_sf"/>
</dbReference>